<dbReference type="SUPFAM" id="SSF54001">
    <property type="entry name" value="Cysteine proteinases"/>
    <property type="match status" value="1"/>
</dbReference>
<sequence>MSVEAVLARISELQGVLSPAAAPVSAPASSAVAAPGATDGGTSSFAAMLGQAGATGTATPGTTAALRGATTLPVGGTIGTGAVTGATALAVPGASDPGARMVALAQGELAAGIAEQPPGSNDSPRIAQYRTATTPGGVGPWCAYFVSWLANQAGVPVGEAGQGFANVDALAAWAQRTGRATQTPAPGELIVWDEHIGLVTGVDPDGSIHTIEGNSSNKVSARTYGPGGGGALTYVKLG</sequence>
<dbReference type="Pfam" id="PF05257">
    <property type="entry name" value="CHAP"/>
    <property type="match status" value="1"/>
</dbReference>
<reference evidence="2" key="1">
    <citation type="submission" date="2022-12" db="EMBL/GenBank/DDBJ databases">
        <title>Paraconexibacter alkalitolerans sp. nov. and Baekduia alba sp. nov., isolated from soil and emended description of the genera Paraconexibacter (Chun et al., 2020) and Baekduia (An et al., 2020).</title>
        <authorList>
            <person name="Vieira S."/>
            <person name="Huber K.J."/>
            <person name="Geppert A."/>
            <person name="Wolf J."/>
            <person name="Neumann-Schaal M."/>
            <person name="Muesken M."/>
            <person name="Overmann J."/>
        </authorList>
    </citation>
    <scope>NUCLEOTIDE SEQUENCE</scope>
    <source>
        <strain evidence="2">AEG42_29</strain>
    </source>
</reference>
<dbReference type="InterPro" id="IPR007921">
    <property type="entry name" value="CHAP_dom"/>
</dbReference>
<organism evidence="2">
    <name type="scientific">Paraconexibacter sp. AEG42_29</name>
    <dbReference type="NCBI Taxonomy" id="2997339"/>
    <lineage>
        <taxon>Bacteria</taxon>
        <taxon>Bacillati</taxon>
        <taxon>Actinomycetota</taxon>
        <taxon>Thermoleophilia</taxon>
        <taxon>Solirubrobacterales</taxon>
        <taxon>Paraconexibacteraceae</taxon>
        <taxon>Paraconexibacter</taxon>
    </lineage>
</organism>
<dbReference type="Gene3D" id="3.90.1720.10">
    <property type="entry name" value="endopeptidase domain like (from Nostoc punctiforme)"/>
    <property type="match status" value="1"/>
</dbReference>
<gene>
    <name evidence="2" type="ORF">DSM112329_00087</name>
</gene>
<dbReference type="AlphaFoldDB" id="A0AAU7ANQ6"/>
<protein>
    <submittedName>
        <fullName evidence="2">Endolysin</fullName>
    </submittedName>
</protein>
<feature type="domain" description="Peptidase C51" evidence="1">
    <location>
        <begin position="139"/>
        <end position="214"/>
    </location>
</feature>
<evidence type="ECO:0000259" key="1">
    <source>
        <dbReference type="Pfam" id="PF05257"/>
    </source>
</evidence>
<dbReference type="InterPro" id="IPR038765">
    <property type="entry name" value="Papain-like_cys_pep_sf"/>
</dbReference>
<dbReference type="EMBL" id="CP114014">
    <property type="protein sequence ID" value="XAY03275.1"/>
    <property type="molecule type" value="Genomic_DNA"/>
</dbReference>
<proteinExistence type="predicted"/>
<name>A0AAU7ANQ6_9ACTN</name>
<dbReference type="RefSeq" id="WP_354699829.1">
    <property type="nucleotide sequence ID" value="NZ_CP114014.1"/>
</dbReference>
<evidence type="ECO:0000313" key="2">
    <source>
        <dbReference type="EMBL" id="XAY03275.1"/>
    </source>
</evidence>
<dbReference type="KEGG" id="parq:DSM112329_00087"/>
<accession>A0AAU7ANQ6</accession>